<evidence type="ECO:0000256" key="2">
    <source>
        <dbReference type="ARBA" id="ARBA00023157"/>
    </source>
</evidence>
<dbReference type="InterPro" id="IPR036055">
    <property type="entry name" value="LDL_receptor-like_sf"/>
</dbReference>
<dbReference type="PROSITE" id="PS50068">
    <property type="entry name" value="LDLRA_2"/>
    <property type="match status" value="1"/>
</dbReference>
<dbReference type="OrthoDB" id="10009301at2759"/>
<keyword evidence="5" id="KW-0472">Membrane</keyword>
<dbReference type="SMART" id="SM00042">
    <property type="entry name" value="CUB"/>
    <property type="match status" value="3"/>
</dbReference>
<evidence type="ECO:0000259" key="7">
    <source>
        <dbReference type="PROSITE" id="PS01180"/>
    </source>
</evidence>
<dbReference type="Gene3D" id="2.60.120.290">
    <property type="entry name" value="Spermadhesin, CUB domain"/>
    <property type="match status" value="3"/>
</dbReference>
<evidence type="ECO:0000256" key="4">
    <source>
        <dbReference type="SAM" id="MobiDB-lite"/>
    </source>
</evidence>
<feature type="domain" description="CUB" evidence="7">
    <location>
        <begin position="175"/>
        <end position="293"/>
    </location>
</feature>
<evidence type="ECO:0000313" key="8">
    <source>
        <dbReference type="EnsemblMetazoa" id="CLYHEMP007403.1"/>
    </source>
</evidence>
<dbReference type="Proteomes" id="UP000594262">
    <property type="component" value="Unplaced"/>
</dbReference>
<proteinExistence type="predicted"/>
<feature type="region of interest" description="Disordered" evidence="4">
    <location>
        <begin position="450"/>
        <end position="481"/>
    </location>
</feature>
<feature type="signal peptide" evidence="6">
    <location>
        <begin position="1"/>
        <end position="19"/>
    </location>
</feature>
<keyword evidence="9" id="KW-1185">Reference proteome</keyword>
<evidence type="ECO:0000313" key="9">
    <source>
        <dbReference type="Proteomes" id="UP000594262"/>
    </source>
</evidence>
<dbReference type="PANTHER" id="PTHR24251">
    <property type="entry name" value="OVOCHYMASE-RELATED"/>
    <property type="match status" value="1"/>
</dbReference>
<dbReference type="Gene3D" id="4.10.400.10">
    <property type="entry name" value="Low-density Lipoprotein Receptor"/>
    <property type="match status" value="1"/>
</dbReference>
<keyword evidence="5" id="KW-1133">Transmembrane helix</keyword>
<keyword evidence="5" id="KW-0812">Transmembrane</keyword>
<dbReference type="InterPro" id="IPR000859">
    <property type="entry name" value="CUB_dom"/>
</dbReference>
<feature type="domain" description="CUB" evidence="7">
    <location>
        <begin position="296"/>
        <end position="410"/>
    </location>
</feature>
<keyword evidence="1" id="KW-0677">Repeat</keyword>
<organism evidence="8 9">
    <name type="scientific">Clytia hemisphaerica</name>
    <dbReference type="NCBI Taxonomy" id="252671"/>
    <lineage>
        <taxon>Eukaryota</taxon>
        <taxon>Metazoa</taxon>
        <taxon>Cnidaria</taxon>
        <taxon>Hydrozoa</taxon>
        <taxon>Hydroidolina</taxon>
        <taxon>Leptothecata</taxon>
        <taxon>Obeliida</taxon>
        <taxon>Clytiidae</taxon>
        <taxon>Clytia</taxon>
    </lineage>
</organism>
<comment type="caution">
    <text evidence="3">Lacks conserved residue(s) required for the propagation of feature annotation.</text>
</comment>
<feature type="disulfide bond" evidence="3">
    <location>
        <begin position="429"/>
        <end position="447"/>
    </location>
</feature>
<protein>
    <recommendedName>
        <fullName evidence="7">CUB domain-containing protein</fullName>
    </recommendedName>
</protein>
<feature type="disulfide bond" evidence="3">
    <location>
        <begin position="441"/>
        <end position="456"/>
    </location>
</feature>
<keyword evidence="6" id="KW-0732">Signal</keyword>
<evidence type="ECO:0000256" key="3">
    <source>
        <dbReference type="PROSITE-ProRule" id="PRU00124"/>
    </source>
</evidence>
<name>A0A7M5V0E2_9CNID</name>
<evidence type="ECO:0000256" key="6">
    <source>
        <dbReference type="SAM" id="SignalP"/>
    </source>
</evidence>
<dbReference type="EnsemblMetazoa" id="CLYHEMT007403.1">
    <property type="protein sequence ID" value="CLYHEMP007403.1"/>
    <property type="gene ID" value="CLYHEMG007403"/>
</dbReference>
<dbReference type="InterPro" id="IPR002172">
    <property type="entry name" value="LDrepeatLR_classA_rpt"/>
</dbReference>
<accession>A0A7M5V0E2</accession>
<dbReference type="InterPro" id="IPR035914">
    <property type="entry name" value="Sperma_CUB_dom_sf"/>
</dbReference>
<feature type="domain" description="CUB" evidence="7">
    <location>
        <begin position="52"/>
        <end position="173"/>
    </location>
</feature>
<evidence type="ECO:0000256" key="5">
    <source>
        <dbReference type="SAM" id="Phobius"/>
    </source>
</evidence>
<dbReference type="SUPFAM" id="SSF57424">
    <property type="entry name" value="LDL receptor-like module"/>
    <property type="match status" value="1"/>
</dbReference>
<reference evidence="8" key="1">
    <citation type="submission" date="2021-01" db="UniProtKB">
        <authorList>
            <consortium name="EnsemblMetazoa"/>
        </authorList>
    </citation>
    <scope>IDENTIFICATION</scope>
</reference>
<dbReference type="AlphaFoldDB" id="A0A7M5V0E2"/>
<dbReference type="CDD" id="cd00112">
    <property type="entry name" value="LDLa"/>
    <property type="match status" value="1"/>
</dbReference>
<feature type="chain" id="PRO_5029820799" description="CUB domain-containing protein" evidence="6">
    <location>
        <begin position="20"/>
        <end position="714"/>
    </location>
</feature>
<dbReference type="CDD" id="cd00041">
    <property type="entry name" value="CUB"/>
    <property type="match status" value="2"/>
</dbReference>
<keyword evidence="2 3" id="KW-1015">Disulfide bond</keyword>
<sequence>MHSTFTILALFACLDIAYSVTLAPDSFKIQSYFDIKNTHEIYQRANIRTNGKGHNYKFVNQSFGVLTSPGYPVPFPGNTTTKWRIEMQDGSRIVLMIRQFFFGPGDELEIYNYKNEETQLYTSQKPPNDLIFLTSDALDITLRTSSSDISDLINMTGRHGSKQRLFYAMFEREGCGGVLTRSHGYINIPFYIHETKRPHECLWTIEADDDHVITLEFLDFELAPGSCIYNNIYVRDGDFDGGYSLGDFCEENPPFSKLRSVRNTMSIVYRVRPNLYEGEHNQLPNIKMFYRMVDSCGGDLEGYSGNFETPTYWHNEKYSCQWRINVPESKIILLHIKDWNQRHHTAGLLEEHVQVTSQKENSIIWDSYGEDSVPPEALLIPSNQGVINWIADSNDSVRPYLHFRAFYEAVLPTTNGECFSIADKEFFMCYDETYIDCTKRCNGVADCEAGNDEKDCPTSGVRRSFGPTPRQEQFEAESPQQLDKRNGIKSYVVLWLSAIGLSILVIISIIAIDHVLKKSQARPVKNIEPPPPPYQEFTEQEHSGYSFNSTNIQSPPHPPPYESTLSYGGDDTTLPGTERNDELMSRAYSVPFNLQNSQNSTDVGSSESLYRPRHHSTPFGAYYSSTSTLGSSESLPRGRFNYLSSSDGSSESLSRVLNNRTNTPIAALFHDTDVIESTTTCTTITPVQFFRYSDSQENHEEFLQQIGIFKEPEA</sequence>
<evidence type="ECO:0000256" key="1">
    <source>
        <dbReference type="ARBA" id="ARBA00022737"/>
    </source>
</evidence>
<dbReference type="Pfam" id="PF00431">
    <property type="entry name" value="CUB"/>
    <property type="match status" value="3"/>
</dbReference>
<dbReference type="SUPFAM" id="SSF49854">
    <property type="entry name" value="Spermadhesin, CUB domain"/>
    <property type="match status" value="3"/>
</dbReference>
<dbReference type="PROSITE" id="PS01180">
    <property type="entry name" value="CUB"/>
    <property type="match status" value="3"/>
</dbReference>
<feature type="transmembrane region" description="Helical" evidence="5">
    <location>
        <begin position="491"/>
        <end position="512"/>
    </location>
</feature>